<dbReference type="GO" id="GO:0005741">
    <property type="term" value="C:mitochondrial outer membrane"/>
    <property type="evidence" value="ECO:0007669"/>
    <property type="project" value="InterPro"/>
</dbReference>
<keyword evidence="3" id="KW-1185">Reference proteome</keyword>
<dbReference type="OrthoDB" id="7827681at2759"/>
<reference evidence="2 3" key="1">
    <citation type="submission" date="2019-03" db="EMBL/GenBank/DDBJ databases">
        <authorList>
            <person name="Gaulin E."/>
            <person name="Dumas B."/>
        </authorList>
    </citation>
    <scope>NUCLEOTIDE SEQUENCE [LARGE SCALE GENOMIC DNA]</scope>
    <source>
        <strain evidence="2">CBS 568.67</strain>
    </source>
</reference>
<evidence type="ECO:0000313" key="3">
    <source>
        <dbReference type="Proteomes" id="UP000332933"/>
    </source>
</evidence>
<organism evidence="2 3">
    <name type="scientific">Aphanomyces stellatus</name>
    <dbReference type="NCBI Taxonomy" id="120398"/>
    <lineage>
        <taxon>Eukaryota</taxon>
        <taxon>Sar</taxon>
        <taxon>Stramenopiles</taxon>
        <taxon>Oomycota</taxon>
        <taxon>Saprolegniomycetes</taxon>
        <taxon>Saprolegniales</taxon>
        <taxon>Verrucalvaceae</taxon>
        <taxon>Aphanomyces</taxon>
    </lineage>
</organism>
<dbReference type="Gene3D" id="2.40.160.10">
    <property type="entry name" value="Porin"/>
    <property type="match status" value="1"/>
</dbReference>
<dbReference type="EMBL" id="CAADRA010000268">
    <property type="protein sequence ID" value="VFT79550.1"/>
    <property type="molecule type" value="Genomic_DNA"/>
</dbReference>
<dbReference type="Proteomes" id="UP000332933">
    <property type="component" value="Unassembled WGS sequence"/>
</dbReference>
<dbReference type="PANTHER" id="PTHR11743:SF70">
    <property type="entry name" value="GH26960P-RELATED"/>
    <property type="match status" value="1"/>
</dbReference>
<dbReference type="EMBL" id="VJMH01000268">
    <property type="protein sequence ID" value="KAF0717318.1"/>
    <property type="molecule type" value="Genomic_DNA"/>
</dbReference>
<sequence length="270" mass="29010">MCSPSTKEVFSLKVKSKSANGVSFTTEGSMTGAKSITAKVGTTFSLPQLQGFKVEKLQLTTKGRLNFKASYTAAMVDGLKLTTKLEDGSRHLKNSPAINFGAEYKHPRFTVSHEVNVIGQSVSAYCGALVGGGVSLDAYSEYNFAKRAVLDVGGGVYYDGGGDVTMDIISKKNLKAMHVKLRHKIHSDAEYTVALNHEIATAANALSLKGRYAVDKETTYRGKVSSEGKVVATVKQKITPFLTLESTANIFATNLCGNDHYMNFGVTISL</sequence>
<gene>
    <name evidence="2" type="primary">Aste57867_2349</name>
    <name evidence="1" type="ORF">As57867_002344</name>
    <name evidence="2" type="ORF">ASTE57867_2349</name>
</gene>
<dbReference type="AlphaFoldDB" id="A0A485K7B7"/>
<dbReference type="PANTHER" id="PTHR11743">
    <property type="entry name" value="VOLTAGE-DEPENDENT ANION-SELECTIVE CHANNEL"/>
    <property type="match status" value="1"/>
</dbReference>
<evidence type="ECO:0000313" key="2">
    <source>
        <dbReference type="EMBL" id="VFT79550.1"/>
    </source>
</evidence>
<name>A0A485K7B7_9STRA</name>
<evidence type="ECO:0000313" key="1">
    <source>
        <dbReference type="EMBL" id="KAF0717318.1"/>
    </source>
</evidence>
<dbReference type="InterPro" id="IPR023614">
    <property type="entry name" value="Porin_dom_sf"/>
</dbReference>
<proteinExistence type="predicted"/>
<dbReference type="InterPro" id="IPR001925">
    <property type="entry name" value="Porin_Euk"/>
</dbReference>
<accession>A0A485K7B7</accession>
<dbReference type="GO" id="GO:0008308">
    <property type="term" value="F:voltage-gated monoatomic anion channel activity"/>
    <property type="evidence" value="ECO:0007669"/>
    <property type="project" value="InterPro"/>
</dbReference>
<dbReference type="InterPro" id="IPR027246">
    <property type="entry name" value="Porin_Euk/Tom40"/>
</dbReference>
<protein>
    <submittedName>
        <fullName evidence="2">Aste57867_2349 protein</fullName>
    </submittedName>
</protein>
<reference evidence="1" key="2">
    <citation type="submission" date="2019-06" db="EMBL/GenBank/DDBJ databases">
        <title>Genomics analysis of Aphanomyces spp. identifies a new class of oomycete effector associated with host adaptation.</title>
        <authorList>
            <person name="Gaulin E."/>
        </authorList>
    </citation>
    <scope>NUCLEOTIDE SEQUENCE</scope>
    <source>
        <strain evidence="1">CBS 578.67</strain>
    </source>
</reference>
<dbReference type="Pfam" id="PF01459">
    <property type="entry name" value="Porin_3"/>
    <property type="match status" value="1"/>
</dbReference>